<evidence type="ECO:0000256" key="10">
    <source>
        <dbReference type="ARBA" id="ARBA00048682"/>
    </source>
</evidence>
<dbReference type="NCBIfam" id="NF008558">
    <property type="entry name" value="PRK11498.1"/>
    <property type="match status" value="1"/>
</dbReference>
<dbReference type="RefSeq" id="WP_071117096.1">
    <property type="nucleotide sequence ID" value="NZ_MKCS01000004.1"/>
</dbReference>
<comment type="catalytic activity">
    <reaction evidence="10 11">
        <text>[(1-&gt;4)-beta-D-glucosyl](n) + UDP-alpha-D-glucose = [(1-&gt;4)-beta-D-glucosyl](n+1) + UDP + H(+)</text>
        <dbReference type="Rhea" id="RHEA:19929"/>
        <dbReference type="Rhea" id="RHEA-COMP:10033"/>
        <dbReference type="Rhea" id="RHEA-COMP:10034"/>
        <dbReference type="ChEBI" id="CHEBI:15378"/>
        <dbReference type="ChEBI" id="CHEBI:18246"/>
        <dbReference type="ChEBI" id="CHEBI:58223"/>
        <dbReference type="ChEBI" id="CHEBI:58885"/>
        <dbReference type="EC" id="2.4.1.12"/>
    </reaction>
</comment>
<feature type="domain" description="Glycosyltransferase 2-like" evidence="12">
    <location>
        <begin position="275"/>
        <end position="443"/>
    </location>
</feature>
<keyword evidence="6 11" id="KW-0812">Transmembrane</keyword>
<comment type="function">
    <text evidence="11">Catalytic subunit of cellulose synthase. It polymerizes uridine 5'-diphosphate glucose to cellulose.</text>
</comment>
<dbReference type="AlphaFoldDB" id="A0A1S1WT40"/>
<dbReference type="OrthoDB" id="9806824at2"/>
<dbReference type="Pfam" id="PF00535">
    <property type="entry name" value="Glycos_transf_2"/>
    <property type="match status" value="1"/>
</dbReference>
<dbReference type="UniPathway" id="UPA00694"/>
<dbReference type="Pfam" id="PF03552">
    <property type="entry name" value="Cellulose_synt"/>
    <property type="match status" value="1"/>
</dbReference>
<keyword evidence="3 11" id="KW-0997">Cell inner membrane</keyword>
<feature type="transmembrane region" description="Helical" evidence="11">
    <location>
        <begin position="225"/>
        <end position="250"/>
    </location>
</feature>
<keyword evidence="4 11" id="KW-0328">Glycosyltransferase</keyword>
<dbReference type="STRING" id="1903179.BI347_21930"/>
<dbReference type="InterPro" id="IPR050321">
    <property type="entry name" value="Glycosyltr_2/OpgH_subfam"/>
</dbReference>
<dbReference type="Proteomes" id="UP000180088">
    <property type="component" value="Unassembled WGS sequence"/>
</dbReference>
<feature type="transmembrane region" description="Helical" evidence="11">
    <location>
        <begin position="594"/>
        <end position="617"/>
    </location>
</feature>
<comment type="subcellular location">
    <subcellularLocation>
        <location evidence="1">Cell inner membrane</location>
        <topology evidence="1">Multi-pass membrane protein</topology>
    </subcellularLocation>
</comment>
<keyword evidence="7 11" id="KW-0135">Cellulose biosynthesis</keyword>
<dbReference type="NCBIfam" id="TIGR03030">
    <property type="entry name" value="CelA"/>
    <property type="match status" value="1"/>
</dbReference>
<dbReference type="InterPro" id="IPR003919">
    <property type="entry name" value="Cell_synth_A"/>
</dbReference>
<keyword evidence="2 11" id="KW-1003">Cell membrane</keyword>
<dbReference type="Gene3D" id="3.90.550.10">
    <property type="entry name" value="Spore Coat Polysaccharide Biosynthesis Protein SpsA, Chain A"/>
    <property type="match status" value="1"/>
</dbReference>
<keyword evidence="9 11" id="KW-0472">Membrane</keyword>
<dbReference type="SUPFAM" id="SSF53448">
    <property type="entry name" value="Nucleotide-diphospho-sugar transferases"/>
    <property type="match status" value="1"/>
</dbReference>
<evidence type="ECO:0000256" key="5">
    <source>
        <dbReference type="ARBA" id="ARBA00022679"/>
    </source>
</evidence>
<name>A0A1S1WT40_9NEIS</name>
<dbReference type="GO" id="GO:0006011">
    <property type="term" value="P:UDP-alpha-D-glucose metabolic process"/>
    <property type="evidence" value="ECO:0007669"/>
    <property type="project" value="InterPro"/>
</dbReference>
<evidence type="ECO:0000313" key="14">
    <source>
        <dbReference type="EMBL" id="OHX10440.1"/>
    </source>
</evidence>
<feature type="transmembrane region" description="Helical" evidence="11">
    <location>
        <begin position="195"/>
        <end position="213"/>
    </location>
</feature>
<comment type="caution">
    <text evidence="14">The sequence shown here is derived from an EMBL/GenBank/DDBJ whole genome shotgun (WGS) entry which is preliminary data.</text>
</comment>
<feature type="transmembrane region" description="Helical" evidence="11">
    <location>
        <begin position="637"/>
        <end position="656"/>
    </location>
</feature>
<dbReference type="EMBL" id="MKCS01000004">
    <property type="protein sequence ID" value="OHX10440.1"/>
    <property type="molecule type" value="Genomic_DNA"/>
</dbReference>
<evidence type="ECO:0000256" key="6">
    <source>
        <dbReference type="ARBA" id="ARBA00022692"/>
    </source>
</evidence>
<evidence type="ECO:0000256" key="4">
    <source>
        <dbReference type="ARBA" id="ARBA00022676"/>
    </source>
</evidence>
<evidence type="ECO:0000256" key="1">
    <source>
        <dbReference type="ARBA" id="ARBA00004429"/>
    </source>
</evidence>
<accession>A0A1S1WT40</accession>
<comment type="cofactor">
    <cofactor evidence="11">
        <name>Mg(2+)</name>
        <dbReference type="ChEBI" id="CHEBI:18420"/>
    </cofactor>
</comment>
<proteinExistence type="predicted"/>
<protein>
    <recommendedName>
        <fullName evidence="11">Cellulose synthase catalytic subunit [UDP-forming]</fullName>
        <ecNumber evidence="11">2.4.1.12</ecNumber>
    </recommendedName>
</protein>
<dbReference type="GO" id="GO:0030244">
    <property type="term" value="P:cellulose biosynthetic process"/>
    <property type="evidence" value="ECO:0007669"/>
    <property type="project" value="UniProtKB-KW"/>
</dbReference>
<evidence type="ECO:0000256" key="7">
    <source>
        <dbReference type="ARBA" id="ARBA00022916"/>
    </source>
</evidence>
<keyword evidence="11" id="KW-0973">c-di-GMP</keyword>
<keyword evidence="5 11" id="KW-0808">Transferase</keyword>
<evidence type="ECO:0000256" key="11">
    <source>
        <dbReference type="RuleBase" id="RU365020"/>
    </source>
</evidence>
<dbReference type="EC" id="2.4.1.12" evidence="11"/>
<dbReference type="GO" id="GO:0005886">
    <property type="term" value="C:plasma membrane"/>
    <property type="evidence" value="ECO:0007669"/>
    <property type="project" value="UniProtKB-SubCell"/>
</dbReference>
<evidence type="ECO:0000256" key="2">
    <source>
        <dbReference type="ARBA" id="ARBA00022475"/>
    </source>
</evidence>
<dbReference type="InterPro" id="IPR005150">
    <property type="entry name" value="Cellulose_synth"/>
</dbReference>
<evidence type="ECO:0000256" key="9">
    <source>
        <dbReference type="ARBA" id="ARBA00023136"/>
    </source>
</evidence>
<feature type="transmembrane region" description="Helical" evidence="11">
    <location>
        <begin position="172"/>
        <end position="188"/>
    </location>
</feature>
<feature type="transmembrane region" description="Helical" evidence="11">
    <location>
        <begin position="529"/>
        <end position="547"/>
    </location>
</feature>
<evidence type="ECO:0000256" key="8">
    <source>
        <dbReference type="ARBA" id="ARBA00022989"/>
    </source>
</evidence>
<feature type="transmembrane region" description="Helical" evidence="11">
    <location>
        <begin position="553"/>
        <end position="573"/>
    </location>
</feature>
<dbReference type="InterPro" id="IPR029044">
    <property type="entry name" value="Nucleotide-diphossugar_trans"/>
</dbReference>
<dbReference type="PANTHER" id="PTHR43867">
    <property type="entry name" value="CELLULOSE SYNTHASE CATALYTIC SUBUNIT A [UDP-FORMING]"/>
    <property type="match status" value="1"/>
</dbReference>
<feature type="transmembrane region" description="Helical" evidence="11">
    <location>
        <begin position="663"/>
        <end position="687"/>
    </location>
</feature>
<keyword evidence="8 11" id="KW-1133">Transmembrane helix</keyword>
<dbReference type="SUPFAM" id="SSF141371">
    <property type="entry name" value="PilZ domain-like"/>
    <property type="match status" value="1"/>
</dbReference>
<dbReference type="Gene3D" id="2.40.10.220">
    <property type="entry name" value="predicted glycosyltransferase like domains"/>
    <property type="match status" value="1"/>
</dbReference>
<sequence>MNLPAANWREWGLRLRLLHPADAPRCALLLLSLFVVTPAHGWTAWGNVARQYFPQVDFSRPRLADPLRILLQLVWLLLVKPPRAQGARRPKPLPYLLEFSRHALASAAGQRRRAEVWLEARFPRMFDPAHLRGSVEGFAEHAWWRNAAIRTACYLLAGLLGVVLVTTPFDEYSQAVFTVVLLLMALWVRRIPGPVPTLILMVFSIAVSTRYIWWRTSSTINDDSWPNLIAGVILLGAEIYAWLVLLLGFFQSSWMLERKVVPLPADASLWPSVDVFIPIYSEPLRVLKPTVFAAMSMDWPPGKLRVHILDDGSRDEIREFASQVGVGYIVRSEHKHAKAGNINHALGVTDASFVAIFDCDHIPTRSFLQTTMGGFLKDEKLALVQTPHHFFSADPFERNLDTRDKVPNEGELFYGRVQDGNDLWNASFFCGSCAVLRRDALMAVGGIAVETVTEDAHTSLKMHRRGYHSAYINLVQAAGLATESLSAHVGQRIRWARGMAQIFRSDNPMLGKGLTLGQRFCYLNAMMHFLYGIPRLVFLTAPLAFLLFHAYTIYAPALGLVLYVVPHMVFSVMSNSRMHGEFRRSFWGEVYETVLAWYITLPTTVALLFPGLGKFNVTAKGGVVEEDHVDWSITKPYLFLLGLNLLGVGFGVYRMWTGPANEIGTVLVNLFWVGYNTLLLGVALAVARELRQVRVSHRVQSRLPVSLHLHDGKVYPCHTLDYSEGGMALELPEGLRLRLKQNTELTVSMRRSGRSFALPCRLVFSKGGRLSVRFAGLSLDEEMALVQCTFGRADAWLKTTERKHEGTPLGGAWDIWRMGGHSLWQLAQQLFSPLGARSGRWVGFWNWLGSLLPRQPHIYRNMK</sequence>
<reference evidence="14 15" key="1">
    <citation type="submission" date="2016-09" db="EMBL/GenBank/DDBJ databases">
        <title>Chromobacterium muskegensis sp. nov., an insecticidal bacterium isolated from Sphagnum bogs.</title>
        <authorList>
            <person name="Sparks M.E."/>
            <person name="Blackburn M.B."/>
            <person name="Gundersen-Rindal D.E."/>
            <person name="Mitchell A."/>
            <person name="Farrar R."/>
            <person name="Kuhar D."/>
        </authorList>
    </citation>
    <scope>NUCLEOTIDE SEQUENCE [LARGE SCALE GENOMIC DNA]</scope>
    <source>
        <strain evidence="14 15">37-2</strain>
    </source>
</reference>
<evidence type="ECO:0000256" key="3">
    <source>
        <dbReference type="ARBA" id="ARBA00022519"/>
    </source>
</evidence>
<dbReference type="PANTHER" id="PTHR43867:SF2">
    <property type="entry name" value="CELLULOSE SYNTHASE CATALYTIC SUBUNIT A [UDP-FORMING]"/>
    <property type="match status" value="1"/>
</dbReference>
<dbReference type="GO" id="GO:0035438">
    <property type="term" value="F:cyclic-di-GMP binding"/>
    <property type="evidence" value="ECO:0007669"/>
    <property type="project" value="InterPro"/>
</dbReference>
<dbReference type="Pfam" id="PF07238">
    <property type="entry name" value="PilZ"/>
    <property type="match status" value="1"/>
</dbReference>
<feature type="domain" description="PilZ" evidence="13">
    <location>
        <begin position="692"/>
        <end position="791"/>
    </location>
</feature>
<comment type="pathway">
    <text evidence="11">Glycan metabolism; bacterial cellulose biosynthesis.</text>
</comment>
<dbReference type="GO" id="GO:0016760">
    <property type="term" value="F:cellulose synthase (UDP-forming) activity"/>
    <property type="evidence" value="ECO:0007669"/>
    <property type="project" value="UniProtKB-EC"/>
</dbReference>
<evidence type="ECO:0000259" key="13">
    <source>
        <dbReference type="Pfam" id="PF07238"/>
    </source>
</evidence>
<dbReference type="InterPro" id="IPR001173">
    <property type="entry name" value="Glyco_trans_2-like"/>
</dbReference>
<dbReference type="PRINTS" id="PR01439">
    <property type="entry name" value="CELLSNTHASEA"/>
</dbReference>
<dbReference type="InterPro" id="IPR009875">
    <property type="entry name" value="PilZ_domain"/>
</dbReference>
<evidence type="ECO:0000259" key="12">
    <source>
        <dbReference type="Pfam" id="PF00535"/>
    </source>
</evidence>
<gene>
    <name evidence="14" type="ORF">BI347_21930</name>
</gene>
<dbReference type="CDD" id="cd06421">
    <property type="entry name" value="CESA_CelA_like"/>
    <property type="match status" value="1"/>
</dbReference>
<feature type="transmembrane region" description="Helical" evidence="11">
    <location>
        <begin position="147"/>
        <end position="166"/>
    </location>
</feature>
<evidence type="ECO:0000313" key="15">
    <source>
        <dbReference type="Proteomes" id="UP000180088"/>
    </source>
</evidence>
<organism evidence="14 15">
    <name type="scientific">Chromobacterium sphagni</name>
    <dbReference type="NCBI Taxonomy" id="1903179"/>
    <lineage>
        <taxon>Bacteria</taxon>
        <taxon>Pseudomonadati</taxon>
        <taxon>Pseudomonadota</taxon>
        <taxon>Betaproteobacteria</taxon>
        <taxon>Neisseriales</taxon>
        <taxon>Chromobacteriaceae</taxon>
        <taxon>Chromobacterium</taxon>
    </lineage>
</organism>